<evidence type="ECO:0000313" key="6">
    <source>
        <dbReference type="Proteomes" id="UP000308230"/>
    </source>
</evidence>
<evidence type="ECO:0000256" key="2">
    <source>
        <dbReference type="ARBA" id="ARBA00022741"/>
    </source>
</evidence>
<dbReference type="InterPro" id="IPR027417">
    <property type="entry name" value="P-loop_NTPase"/>
</dbReference>
<reference evidence="5 6" key="1">
    <citation type="submission" date="2019-04" db="EMBL/GenBank/DDBJ databases">
        <title>Bacillus caeni sp. nov., a bacterium isolated from mangrove sediment.</title>
        <authorList>
            <person name="Huang H."/>
            <person name="Mo K."/>
            <person name="Hu Y."/>
        </authorList>
    </citation>
    <scope>NUCLEOTIDE SEQUENCE [LARGE SCALE GENOMIC DNA]</scope>
    <source>
        <strain evidence="5 6">HB172195</strain>
    </source>
</reference>
<protein>
    <submittedName>
        <fullName evidence="5">Type II/IV secretion system protein</fullName>
    </submittedName>
</protein>
<dbReference type="SUPFAM" id="SSF52540">
    <property type="entry name" value="P-loop containing nucleoside triphosphate hydrolases"/>
    <property type="match status" value="1"/>
</dbReference>
<dbReference type="GO" id="GO:0005524">
    <property type="term" value="F:ATP binding"/>
    <property type="evidence" value="ECO:0007669"/>
    <property type="project" value="UniProtKB-KW"/>
</dbReference>
<feature type="domain" description="Bacterial type II secretion system protein E" evidence="4">
    <location>
        <begin position="215"/>
        <end position="229"/>
    </location>
</feature>
<comment type="caution">
    <text evidence="5">The sequence shown here is derived from an EMBL/GenBank/DDBJ whole genome shotgun (WGS) entry which is preliminary data.</text>
</comment>
<accession>A0A5R9F1L9</accession>
<dbReference type="PANTHER" id="PTHR30258">
    <property type="entry name" value="TYPE II SECRETION SYSTEM PROTEIN GSPE-RELATED"/>
    <property type="match status" value="1"/>
</dbReference>
<dbReference type="Proteomes" id="UP000308230">
    <property type="component" value="Unassembled WGS sequence"/>
</dbReference>
<evidence type="ECO:0000313" key="5">
    <source>
        <dbReference type="EMBL" id="TLS36340.1"/>
    </source>
</evidence>
<dbReference type="PANTHER" id="PTHR30258:SF2">
    <property type="entry name" value="COMG OPERON PROTEIN 1"/>
    <property type="match status" value="1"/>
</dbReference>
<keyword evidence="6" id="KW-1185">Reference proteome</keyword>
<dbReference type="GO" id="GO:0005886">
    <property type="term" value="C:plasma membrane"/>
    <property type="evidence" value="ECO:0007669"/>
    <property type="project" value="TreeGrafter"/>
</dbReference>
<evidence type="ECO:0000256" key="3">
    <source>
        <dbReference type="ARBA" id="ARBA00022840"/>
    </source>
</evidence>
<dbReference type="PROSITE" id="PS00662">
    <property type="entry name" value="T2SP_E"/>
    <property type="match status" value="1"/>
</dbReference>
<dbReference type="Gene3D" id="3.30.450.90">
    <property type="match status" value="1"/>
</dbReference>
<dbReference type="NCBIfam" id="NF041000">
    <property type="entry name" value="ATPase_ComGA"/>
    <property type="match status" value="1"/>
</dbReference>
<sequence length="361" mass="40939">MILYTKKESDELNEIEKLGKKIILQALSLKASDIHFHPGQTKTLVQLRIDSFLYQVRTIPTPTAEKLISHFKFSSGMDIGEKRRPQSGAQVIKLMSHEVNVRMSTIPTPFQESLVIRILDHDTVKNPKQLCLFPRHGTKLESLIQHPHGLLLFTGSTGSGKTTTIYSLLHWISKKDKKRIITIEDPIERPNEVFIQLEVNEKAGITFAEGLKACLRHDPDIIMIGEIRDETTAQIAIRAAMTGHLVVSTLHTKNTYESVYRFLEFGVPKSYIEQTFIGVVNQVLVTLKCPFCKNCCFDCKRNREKHRFALYEILSGDSLKAAVGISRHDMTQMRTLNNELRLAWALGYVEECNFFGGALNG</sequence>
<evidence type="ECO:0000256" key="1">
    <source>
        <dbReference type="ARBA" id="ARBA00006611"/>
    </source>
</evidence>
<dbReference type="CDD" id="cd01129">
    <property type="entry name" value="PulE-GspE-like"/>
    <property type="match status" value="1"/>
</dbReference>
<keyword evidence="3" id="KW-0067">ATP-binding</keyword>
<dbReference type="OrthoDB" id="9808272at2"/>
<gene>
    <name evidence="5" type="ORF">FCL54_15525</name>
</gene>
<proteinExistence type="inferred from homology"/>
<dbReference type="Gene3D" id="3.40.50.300">
    <property type="entry name" value="P-loop containing nucleotide triphosphate hydrolases"/>
    <property type="match status" value="1"/>
</dbReference>
<dbReference type="InterPro" id="IPR001482">
    <property type="entry name" value="T2SS/T4SS_dom"/>
</dbReference>
<evidence type="ECO:0000259" key="4">
    <source>
        <dbReference type="PROSITE" id="PS00662"/>
    </source>
</evidence>
<name>A0A5R9F1L9_9BACL</name>
<organism evidence="5 6">
    <name type="scientific">Exobacillus caeni</name>
    <dbReference type="NCBI Taxonomy" id="2574798"/>
    <lineage>
        <taxon>Bacteria</taxon>
        <taxon>Bacillati</taxon>
        <taxon>Bacillota</taxon>
        <taxon>Bacilli</taxon>
        <taxon>Bacillales</taxon>
        <taxon>Guptibacillaceae</taxon>
        <taxon>Exobacillus</taxon>
    </lineage>
</organism>
<dbReference type="GO" id="GO:0016887">
    <property type="term" value="F:ATP hydrolysis activity"/>
    <property type="evidence" value="ECO:0007669"/>
    <property type="project" value="TreeGrafter"/>
</dbReference>
<keyword evidence="2" id="KW-0547">Nucleotide-binding</keyword>
<comment type="similarity">
    <text evidence="1">Belongs to the GSP E family.</text>
</comment>
<dbReference type="AlphaFoldDB" id="A0A5R9F1L9"/>
<dbReference type="EMBL" id="SWLG01000011">
    <property type="protein sequence ID" value="TLS36340.1"/>
    <property type="molecule type" value="Genomic_DNA"/>
</dbReference>
<dbReference type="Pfam" id="PF00437">
    <property type="entry name" value="T2SSE"/>
    <property type="match status" value="1"/>
</dbReference>
<dbReference type="InterPro" id="IPR047667">
    <property type="entry name" value="ATPase_ComGA"/>
</dbReference>